<keyword evidence="3" id="KW-0472">Membrane</keyword>
<dbReference type="InterPro" id="IPR022742">
    <property type="entry name" value="Hydrolase_4"/>
</dbReference>
<dbReference type="InterPro" id="IPR012020">
    <property type="entry name" value="ABHD4"/>
</dbReference>
<dbReference type="GO" id="GO:0047372">
    <property type="term" value="F:monoacylglycerol lipase activity"/>
    <property type="evidence" value="ECO:0007669"/>
    <property type="project" value="TreeGrafter"/>
</dbReference>
<sequence length="403" mass="45992">MDQLLIVKLARNTVVPLAYVFATVLFVIAGYFLAVKTQSSMLFCKDGNFKQFLIKNVPVVKENYLPTVWGLNGYAHTVLATVFRDITTPMVKYEREILTLKDGGEVAIDWRYPKSDVPQNLLTVIILTGLTGDSQSEYVRETVNELFEKGYCCIVFNYRGRGGIKLKTARTYSANNIEDLTEVLKHVKYKRPNRPIAAIGFSMGGTLLGTFLMSREQTENKHLITGILISVPWNVTQACKNAEGSWLMRKMGQNLSHHLRNVVVKNKDVIFDQDKNSSLDYNSIKQCNTIREFDTAYTIKMFNYTNVYHYYEDATLSNKLHMINVPCLCLSAADDPFLYLNDIPVREADQHNNVAILVTSGGGHVGYLDKFWPFTNNNFMLKLIQQYLDAITMNKNYEKLDKF</sequence>
<protein>
    <submittedName>
        <fullName evidence="5">Serine aminopeptidase, S33,Alpha/Beta hydrolase fold,AB hydrolase 4 family</fullName>
    </submittedName>
</protein>
<dbReference type="InterPro" id="IPR029058">
    <property type="entry name" value="AB_hydrolase_fold"/>
</dbReference>
<evidence type="ECO:0000256" key="2">
    <source>
        <dbReference type="PIRSR" id="PIRSR005211-1"/>
    </source>
</evidence>
<keyword evidence="3" id="KW-1133">Transmembrane helix</keyword>
<dbReference type="GO" id="GO:0051792">
    <property type="term" value="P:medium-chain fatty acid biosynthetic process"/>
    <property type="evidence" value="ECO:0007669"/>
    <property type="project" value="TreeGrafter"/>
</dbReference>
<name>A0A5E4NGY4_9HEMI</name>
<dbReference type="GO" id="GO:0004177">
    <property type="term" value="F:aminopeptidase activity"/>
    <property type="evidence" value="ECO:0007669"/>
    <property type="project" value="UniProtKB-KW"/>
</dbReference>
<evidence type="ECO:0000313" key="6">
    <source>
        <dbReference type="Proteomes" id="UP000325440"/>
    </source>
</evidence>
<feature type="transmembrane region" description="Helical" evidence="3">
    <location>
        <begin position="14"/>
        <end position="35"/>
    </location>
</feature>
<evidence type="ECO:0000259" key="4">
    <source>
        <dbReference type="Pfam" id="PF12146"/>
    </source>
</evidence>
<gene>
    <name evidence="5" type="ORF">CINCED_3A011218</name>
</gene>
<dbReference type="GO" id="GO:0008126">
    <property type="term" value="F:acetylesterase activity"/>
    <property type="evidence" value="ECO:0007669"/>
    <property type="project" value="TreeGrafter"/>
</dbReference>
<dbReference type="SUPFAM" id="SSF53474">
    <property type="entry name" value="alpha/beta-Hydrolases"/>
    <property type="match status" value="1"/>
</dbReference>
<proteinExistence type="inferred from homology"/>
<reference evidence="5 6" key="1">
    <citation type="submission" date="2019-08" db="EMBL/GenBank/DDBJ databases">
        <authorList>
            <person name="Alioto T."/>
            <person name="Alioto T."/>
            <person name="Gomez Garrido J."/>
        </authorList>
    </citation>
    <scope>NUCLEOTIDE SEQUENCE [LARGE SCALE GENOMIC DNA]</scope>
</reference>
<feature type="domain" description="Serine aminopeptidase S33" evidence="4">
    <location>
        <begin position="123"/>
        <end position="336"/>
    </location>
</feature>
<evidence type="ECO:0000256" key="1">
    <source>
        <dbReference type="ARBA" id="ARBA00010884"/>
    </source>
</evidence>
<dbReference type="OrthoDB" id="247542at2759"/>
<keyword evidence="3" id="KW-0812">Transmembrane</keyword>
<dbReference type="PIRSF" id="PIRSF005211">
    <property type="entry name" value="Ab_hydro_YheT"/>
    <property type="match status" value="1"/>
</dbReference>
<keyword evidence="5" id="KW-0645">Protease</keyword>
<dbReference type="EMBL" id="CABPRJ010001908">
    <property type="protein sequence ID" value="VVC40804.1"/>
    <property type="molecule type" value="Genomic_DNA"/>
</dbReference>
<evidence type="ECO:0000256" key="3">
    <source>
        <dbReference type="SAM" id="Phobius"/>
    </source>
</evidence>
<keyword evidence="5" id="KW-0378">Hydrolase</keyword>
<dbReference type="Gene3D" id="3.40.50.1820">
    <property type="entry name" value="alpha/beta hydrolase"/>
    <property type="match status" value="1"/>
</dbReference>
<keyword evidence="6" id="KW-1185">Reference proteome</keyword>
<dbReference type="GO" id="GO:0051793">
    <property type="term" value="P:medium-chain fatty acid catabolic process"/>
    <property type="evidence" value="ECO:0007669"/>
    <property type="project" value="TreeGrafter"/>
</dbReference>
<accession>A0A5E4NGY4</accession>
<feature type="active site" description="Charge relay system" evidence="2">
    <location>
        <position position="335"/>
    </location>
</feature>
<dbReference type="Proteomes" id="UP000325440">
    <property type="component" value="Unassembled WGS sequence"/>
</dbReference>
<dbReference type="PANTHER" id="PTHR10794:SF63">
    <property type="entry name" value="ALPHA_BETA HYDROLASE 1, ISOFORM A"/>
    <property type="match status" value="1"/>
</dbReference>
<organism evidence="5 6">
    <name type="scientific">Cinara cedri</name>
    <dbReference type="NCBI Taxonomy" id="506608"/>
    <lineage>
        <taxon>Eukaryota</taxon>
        <taxon>Metazoa</taxon>
        <taxon>Ecdysozoa</taxon>
        <taxon>Arthropoda</taxon>
        <taxon>Hexapoda</taxon>
        <taxon>Insecta</taxon>
        <taxon>Pterygota</taxon>
        <taxon>Neoptera</taxon>
        <taxon>Paraneoptera</taxon>
        <taxon>Hemiptera</taxon>
        <taxon>Sternorrhyncha</taxon>
        <taxon>Aphidomorpha</taxon>
        <taxon>Aphidoidea</taxon>
        <taxon>Aphididae</taxon>
        <taxon>Lachninae</taxon>
        <taxon>Cinara</taxon>
    </lineage>
</organism>
<comment type="similarity">
    <text evidence="1">Belongs to the AB hydrolase superfamily. AB hydrolase 4 family.</text>
</comment>
<dbReference type="PANTHER" id="PTHR10794">
    <property type="entry name" value="ABHYDROLASE DOMAIN-CONTAINING PROTEIN"/>
    <property type="match status" value="1"/>
</dbReference>
<dbReference type="AlphaFoldDB" id="A0A5E4NGY4"/>
<dbReference type="Pfam" id="PF12146">
    <property type="entry name" value="Hydrolase_4"/>
    <property type="match status" value="1"/>
</dbReference>
<feature type="active site" description="Charge relay system" evidence="2">
    <location>
        <position position="364"/>
    </location>
</feature>
<dbReference type="InterPro" id="IPR050960">
    <property type="entry name" value="AB_hydrolase_4_sf"/>
</dbReference>
<evidence type="ECO:0000313" key="5">
    <source>
        <dbReference type="EMBL" id="VVC40804.1"/>
    </source>
</evidence>
<keyword evidence="5" id="KW-0031">Aminopeptidase</keyword>
<feature type="active site" description="Charge relay system" evidence="2">
    <location>
        <position position="202"/>
    </location>
</feature>